<dbReference type="InterPro" id="IPR036674">
    <property type="entry name" value="p53_tetramer_sf"/>
</dbReference>
<keyword evidence="11" id="KW-0539">Nucleus</keyword>
<name>A0A6J8AZJ0_MYTCO</name>
<evidence type="ECO:0000256" key="5">
    <source>
        <dbReference type="ARBA" id="ARBA00022833"/>
    </source>
</evidence>
<evidence type="ECO:0000256" key="14">
    <source>
        <dbReference type="SAM" id="Phobius"/>
    </source>
</evidence>
<dbReference type="AlphaFoldDB" id="A0A6J8AZJ0"/>
<dbReference type="Gene3D" id="1.10.150.50">
    <property type="entry name" value="Transcription Factor, Ets-1"/>
    <property type="match status" value="1"/>
</dbReference>
<evidence type="ECO:0000256" key="3">
    <source>
        <dbReference type="ARBA" id="ARBA00022703"/>
    </source>
</evidence>
<feature type="binding site" evidence="12">
    <location>
        <position position="318"/>
    </location>
    <ligand>
        <name>Zn(2+)</name>
        <dbReference type="ChEBI" id="CHEBI:29105"/>
    </ligand>
</feature>
<dbReference type="SUPFAM" id="SSF47769">
    <property type="entry name" value="SAM/Pointed domain"/>
    <property type="match status" value="1"/>
</dbReference>
<dbReference type="Gene3D" id="4.10.170.10">
    <property type="entry name" value="p53-like tetramerisation domain"/>
    <property type="match status" value="1"/>
</dbReference>
<dbReference type="Pfam" id="PF00536">
    <property type="entry name" value="SAM_1"/>
    <property type="match status" value="1"/>
</dbReference>
<keyword evidence="5 12" id="KW-0862">Zinc</keyword>
<dbReference type="InterPro" id="IPR001660">
    <property type="entry name" value="SAM"/>
</dbReference>
<keyword evidence="10" id="KW-0804">Transcription</keyword>
<evidence type="ECO:0000256" key="6">
    <source>
        <dbReference type="ARBA" id="ARBA00022843"/>
    </source>
</evidence>
<keyword evidence="17" id="KW-1185">Reference proteome</keyword>
<dbReference type="GO" id="GO:0000978">
    <property type="term" value="F:RNA polymerase II cis-regulatory region sequence-specific DNA binding"/>
    <property type="evidence" value="ECO:0007669"/>
    <property type="project" value="TreeGrafter"/>
</dbReference>
<dbReference type="InterPro" id="IPR013872">
    <property type="entry name" value="p53_transactivation_domain"/>
</dbReference>
<keyword evidence="4 12" id="KW-0479">Metal-binding</keyword>
<dbReference type="OrthoDB" id="5915660at2759"/>
<evidence type="ECO:0000256" key="4">
    <source>
        <dbReference type="ARBA" id="ARBA00022723"/>
    </source>
</evidence>
<dbReference type="Pfam" id="PF07710">
    <property type="entry name" value="P53_tetramer"/>
    <property type="match status" value="1"/>
</dbReference>
<dbReference type="Gene3D" id="2.60.40.720">
    <property type="match status" value="1"/>
</dbReference>
<dbReference type="PANTHER" id="PTHR11447:SF16">
    <property type="entry name" value="P53 PROTEIN LONG FORM VARIANT 1"/>
    <property type="match status" value="1"/>
</dbReference>
<dbReference type="EMBL" id="CACVKT020002232">
    <property type="protein sequence ID" value="CAC5376909.1"/>
    <property type="molecule type" value="Genomic_DNA"/>
</dbReference>
<evidence type="ECO:0000256" key="11">
    <source>
        <dbReference type="ARBA" id="ARBA00023242"/>
    </source>
</evidence>
<dbReference type="GO" id="GO:0000981">
    <property type="term" value="F:DNA-binding transcription factor activity, RNA polymerase II-specific"/>
    <property type="evidence" value="ECO:0007669"/>
    <property type="project" value="TreeGrafter"/>
</dbReference>
<evidence type="ECO:0000313" key="16">
    <source>
        <dbReference type="EMBL" id="CAC5376909.1"/>
    </source>
</evidence>
<evidence type="ECO:0000256" key="8">
    <source>
        <dbReference type="ARBA" id="ARBA00023125"/>
    </source>
</evidence>
<evidence type="ECO:0000256" key="12">
    <source>
        <dbReference type="PIRSR" id="PIRSR602117-1"/>
    </source>
</evidence>
<comment type="subcellular location">
    <subcellularLocation>
        <location evidence="1">Nucleus</location>
    </subcellularLocation>
</comment>
<dbReference type="PROSITE" id="PS50105">
    <property type="entry name" value="SAM_DOMAIN"/>
    <property type="match status" value="1"/>
</dbReference>
<keyword evidence="7" id="KW-0805">Transcription regulation</keyword>
<dbReference type="GO" id="GO:0005634">
    <property type="term" value="C:nucleus"/>
    <property type="evidence" value="ECO:0007669"/>
    <property type="project" value="UniProtKB-SubCell"/>
</dbReference>
<protein>
    <submittedName>
        <fullName evidence="16">TP63</fullName>
    </submittedName>
</protein>
<reference evidence="16 17" key="1">
    <citation type="submission" date="2020-06" db="EMBL/GenBank/DDBJ databases">
        <authorList>
            <person name="Li R."/>
            <person name="Bekaert M."/>
        </authorList>
    </citation>
    <scope>NUCLEOTIDE SEQUENCE [LARGE SCALE GENOMIC DNA]</scope>
    <source>
        <strain evidence="17">wild</strain>
    </source>
</reference>
<dbReference type="InterPro" id="IPR011615">
    <property type="entry name" value="p53_DNA-bd"/>
</dbReference>
<keyword evidence="6" id="KW-0832">Ubl conjugation</keyword>
<dbReference type="PRINTS" id="PR00386">
    <property type="entry name" value="P53SUPPRESSR"/>
</dbReference>
<gene>
    <name evidence="16" type="ORF">MCOR_13391</name>
</gene>
<feature type="transmembrane region" description="Helical" evidence="14">
    <location>
        <begin position="82"/>
        <end position="102"/>
    </location>
</feature>
<keyword evidence="14" id="KW-0812">Transmembrane</keyword>
<feature type="binding site" evidence="12">
    <location>
        <position position="252"/>
    </location>
    <ligand>
        <name>Zn(2+)</name>
        <dbReference type="ChEBI" id="CHEBI:29105"/>
    </ligand>
</feature>
<dbReference type="Pfam" id="PF08563">
    <property type="entry name" value="P53_TAD"/>
    <property type="match status" value="1"/>
</dbReference>
<dbReference type="GO" id="GO:0051262">
    <property type="term" value="P:protein tetramerization"/>
    <property type="evidence" value="ECO:0007669"/>
    <property type="project" value="InterPro"/>
</dbReference>
<sequence length="638" mass="71691">MSQASVSTTCTPSGPPMSQETFEYLWNTLGEVTQEGGYTNITSKESIDYAFSEAEDETSISVEKYRITSNDSISDLRNESVVTRNFCVVFYFLVCDIFIILFRPNMIKFERTGFTTYRLNPIIAQTTSASSMSPDSQTNIIGSSASSPYNDTITSPPPYSPHTSMQSPIPSVPSNTDYPGDYGFTISFSQPSKETKSTTWTYSDSLKKLYVRMATTCPIRFKCLRQPPQGCVIRAMPIFMKPEHVQEPVKRCPNHATSKEHNENHPAPTHLCRCEHKLAKFVEDPYTSRQSVLIPHEIPQAGSEWVTNLFQFMCLGSCVGGPNRRPIQIVLTLEKDNQVLGRRAVEVRICACPGRDRKADEKAALPPSKQSPKKGNKVNIINEITTVTPGGKKRKAEDEPFTLTVRGRENYEILCRLRDSLELSSMVPQNQIDVYKQKQLDTNRQSSPTTARVVTLPTHDNTPITIQSDNRQTTLPFTADLNGQVTSSQNGVVESHGNIKEELMANGDHSISNWLTTLGLSAYIDNFHQQNLFTMEQLDDFTVEDLQKMRIGTSHRNKIWKALVEFHSESITISDSQSLQRDVSTASTISMTSQASISQNSQNSTYCPGYYEVTRYTFKHTVSYTKLDERSPKRAKVD</sequence>
<keyword evidence="14" id="KW-0472">Membrane</keyword>
<feature type="binding site" evidence="12">
    <location>
        <position position="314"/>
    </location>
    <ligand>
        <name>Zn(2+)</name>
        <dbReference type="ChEBI" id="CHEBI:29105"/>
    </ligand>
</feature>
<evidence type="ECO:0000256" key="10">
    <source>
        <dbReference type="ARBA" id="ARBA00023163"/>
    </source>
</evidence>
<dbReference type="InterPro" id="IPR013761">
    <property type="entry name" value="SAM/pointed_sf"/>
</dbReference>
<dbReference type="GO" id="GO:0046872">
    <property type="term" value="F:metal ion binding"/>
    <property type="evidence" value="ECO:0007669"/>
    <property type="project" value="UniProtKB-KW"/>
</dbReference>
<evidence type="ECO:0000259" key="15">
    <source>
        <dbReference type="PROSITE" id="PS50105"/>
    </source>
</evidence>
<dbReference type="InterPro" id="IPR012346">
    <property type="entry name" value="p53/RUNT-type_TF_DNA-bd_sf"/>
</dbReference>
<dbReference type="CDD" id="cd09503">
    <property type="entry name" value="SAM_tumor-p63_p73"/>
    <property type="match status" value="1"/>
</dbReference>
<evidence type="ECO:0000256" key="2">
    <source>
        <dbReference type="ARBA" id="ARBA00006167"/>
    </source>
</evidence>
<keyword evidence="8" id="KW-0238">DNA-binding</keyword>
<comment type="similarity">
    <text evidence="2">Belongs to the p53 family.</text>
</comment>
<comment type="cofactor">
    <cofactor evidence="12">
        <name>Zn(2+)</name>
        <dbReference type="ChEBI" id="CHEBI:29105"/>
    </cofactor>
    <text evidence="12">Binds 1 zinc ion per subunit.</text>
</comment>
<dbReference type="CDD" id="cd08367">
    <property type="entry name" value="P53"/>
    <property type="match status" value="1"/>
</dbReference>
<keyword evidence="9" id="KW-0010">Activator</keyword>
<dbReference type="PANTHER" id="PTHR11447">
    <property type="entry name" value="CELLULAR TUMOR ANTIGEN P53"/>
    <property type="match status" value="1"/>
</dbReference>
<proteinExistence type="inferred from homology"/>
<keyword evidence="3" id="KW-0053">Apoptosis</keyword>
<organism evidence="16 17">
    <name type="scientific">Mytilus coruscus</name>
    <name type="common">Sea mussel</name>
    <dbReference type="NCBI Taxonomy" id="42192"/>
    <lineage>
        <taxon>Eukaryota</taxon>
        <taxon>Metazoa</taxon>
        <taxon>Spiralia</taxon>
        <taxon>Lophotrochozoa</taxon>
        <taxon>Mollusca</taxon>
        <taxon>Bivalvia</taxon>
        <taxon>Autobranchia</taxon>
        <taxon>Pteriomorphia</taxon>
        <taxon>Mytilida</taxon>
        <taxon>Mytiloidea</taxon>
        <taxon>Mytilidae</taxon>
        <taxon>Mytilinae</taxon>
        <taxon>Mytilus</taxon>
    </lineage>
</organism>
<dbReference type="SUPFAM" id="SSF49417">
    <property type="entry name" value="p53-like transcription factors"/>
    <property type="match status" value="1"/>
</dbReference>
<feature type="domain" description="SAM" evidence="15">
    <location>
        <begin position="510"/>
        <end position="554"/>
    </location>
</feature>
<dbReference type="SUPFAM" id="SSF47719">
    <property type="entry name" value="p53 tetramerization domain"/>
    <property type="match status" value="1"/>
</dbReference>
<keyword evidence="14" id="KW-1133">Transmembrane helix</keyword>
<evidence type="ECO:0000256" key="1">
    <source>
        <dbReference type="ARBA" id="ARBA00004123"/>
    </source>
</evidence>
<feature type="site" description="Interaction with DNA" evidence="13">
    <location>
        <position position="196"/>
    </location>
</feature>
<accession>A0A6J8AZJ0</accession>
<evidence type="ECO:0000256" key="13">
    <source>
        <dbReference type="PIRSR" id="PIRSR602117-2"/>
    </source>
</evidence>
<dbReference type="InterPro" id="IPR008967">
    <property type="entry name" value="p53-like_TF_DNA-bd_sf"/>
</dbReference>
<dbReference type="InterPro" id="IPR002117">
    <property type="entry name" value="p53_tumour_suppressor"/>
</dbReference>
<evidence type="ECO:0000313" key="17">
    <source>
        <dbReference type="Proteomes" id="UP000507470"/>
    </source>
</evidence>
<dbReference type="Pfam" id="PF00870">
    <property type="entry name" value="P53"/>
    <property type="match status" value="1"/>
</dbReference>
<dbReference type="GO" id="GO:0006915">
    <property type="term" value="P:apoptotic process"/>
    <property type="evidence" value="ECO:0007669"/>
    <property type="project" value="UniProtKB-KW"/>
</dbReference>
<feature type="binding site" evidence="12">
    <location>
        <position position="255"/>
    </location>
    <ligand>
        <name>Zn(2+)</name>
        <dbReference type="ChEBI" id="CHEBI:29105"/>
    </ligand>
</feature>
<dbReference type="SMART" id="SM00454">
    <property type="entry name" value="SAM"/>
    <property type="match status" value="1"/>
</dbReference>
<evidence type="ECO:0000256" key="9">
    <source>
        <dbReference type="ARBA" id="ARBA00023159"/>
    </source>
</evidence>
<evidence type="ECO:0000256" key="7">
    <source>
        <dbReference type="ARBA" id="ARBA00023015"/>
    </source>
</evidence>
<dbReference type="InterPro" id="IPR010991">
    <property type="entry name" value="p53_tetrameristn"/>
</dbReference>
<dbReference type="Proteomes" id="UP000507470">
    <property type="component" value="Unassembled WGS sequence"/>
</dbReference>